<comment type="caution">
    <text evidence="8">The sequence shown here is derived from an EMBL/GenBank/DDBJ whole genome shotgun (WGS) entry which is preliminary data.</text>
</comment>
<dbReference type="PANTHER" id="PTHR46986">
    <property type="entry name" value="ENDORIBONUCLEASE YBEY, CHLOROPLASTIC"/>
    <property type="match status" value="1"/>
</dbReference>
<evidence type="ECO:0000256" key="1">
    <source>
        <dbReference type="ARBA" id="ARBA00010875"/>
    </source>
</evidence>
<evidence type="ECO:0000256" key="2">
    <source>
        <dbReference type="ARBA" id="ARBA00022722"/>
    </source>
</evidence>
<dbReference type="AlphaFoldDB" id="A0A1F6E6J3"/>
<proteinExistence type="inferred from homology"/>
<keyword evidence="7" id="KW-0963">Cytoplasm</keyword>
<feature type="binding site" evidence="7">
    <location>
        <position position="100"/>
    </location>
    <ligand>
        <name>Zn(2+)</name>
        <dbReference type="ChEBI" id="CHEBI:29105"/>
        <note>catalytic</note>
    </ligand>
</feature>
<evidence type="ECO:0000313" key="9">
    <source>
        <dbReference type="Proteomes" id="UP000176914"/>
    </source>
</evidence>
<dbReference type="NCBIfam" id="TIGR00043">
    <property type="entry name" value="rRNA maturation RNase YbeY"/>
    <property type="match status" value="1"/>
</dbReference>
<dbReference type="EMBL" id="MFLL01000018">
    <property type="protein sequence ID" value="OGG69160.1"/>
    <property type="molecule type" value="Genomic_DNA"/>
</dbReference>
<sequence>MSTSVDIRKTVRGPVPRIPFEEIAKNVLGAQYELSLVICGDELARRINRENRKKTYAPNVLSFPLGKLEGEIFLNIRKAEREAREYRTTLRARLALLFVHGLYHLKGLDHGARMERLEHTTLKRFRFSK</sequence>
<keyword evidence="7" id="KW-0690">Ribosome biogenesis</keyword>
<comment type="cofactor">
    <cofactor evidence="7">
        <name>Zn(2+)</name>
        <dbReference type="ChEBI" id="CHEBI:29105"/>
    </cofactor>
    <text evidence="7">Binds 1 zinc ion.</text>
</comment>
<reference evidence="8 9" key="1">
    <citation type="journal article" date="2016" name="Nat. Commun.">
        <title>Thousands of microbial genomes shed light on interconnected biogeochemical processes in an aquifer system.</title>
        <authorList>
            <person name="Anantharaman K."/>
            <person name="Brown C.T."/>
            <person name="Hug L.A."/>
            <person name="Sharon I."/>
            <person name="Castelle C.J."/>
            <person name="Probst A.J."/>
            <person name="Thomas B.C."/>
            <person name="Singh A."/>
            <person name="Wilkins M.J."/>
            <person name="Karaoz U."/>
            <person name="Brodie E.L."/>
            <person name="Williams K.H."/>
            <person name="Hubbard S.S."/>
            <person name="Banfield J.F."/>
        </authorList>
    </citation>
    <scope>NUCLEOTIDE SEQUENCE [LARGE SCALE GENOMIC DNA]</scope>
</reference>
<keyword evidence="2 7" id="KW-0540">Nuclease</keyword>
<dbReference type="PANTHER" id="PTHR46986:SF1">
    <property type="entry name" value="ENDORIBONUCLEASE YBEY, CHLOROPLASTIC"/>
    <property type="match status" value="1"/>
</dbReference>
<dbReference type="Gene3D" id="3.40.390.30">
    <property type="entry name" value="Metalloproteases ('zincins'), catalytic domain"/>
    <property type="match status" value="1"/>
</dbReference>
<feature type="binding site" evidence="7">
    <location>
        <position position="104"/>
    </location>
    <ligand>
        <name>Zn(2+)</name>
        <dbReference type="ChEBI" id="CHEBI:29105"/>
        <note>catalytic</note>
    </ligand>
</feature>
<feature type="binding site" evidence="7">
    <location>
        <position position="110"/>
    </location>
    <ligand>
        <name>Zn(2+)</name>
        <dbReference type="ChEBI" id="CHEBI:29105"/>
        <note>catalytic</note>
    </ligand>
</feature>
<dbReference type="InterPro" id="IPR002036">
    <property type="entry name" value="YbeY"/>
</dbReference>
<comment type="subcellular location">
    <subcellularLocation>
        <location evidence="7">Cytoplasm</location>
    </subcellularLocation>
</comment>
<protein>
    <recommendedName>
        <fullName evidence="7">Endoribonuclease YbeY</fullName>
        <ecNumber evidence="7">3.1.-.-</ecNumber>
    </recommendedName>
</protein>
<keyword evidence="7" id="KW-0698">rRNA processing</keyword>
<dbReference type="SUPFAM" id="SSF55486">
    <property type="entry name" value="Metalloproteases ('zincins'), catalytic domain"/>
    <property type="match status" value="1"/>
</dbReference>
<accession>A0A1F6E6J3</accession>
<keyword evidence="3 7" id="KW-0479">Metal-binding</keyword>
<keyword evidence="4 7" id="KW-0255">Endonuclease</keyword>
<dbReference type="GO" id="GO:0006364">
    <property type="term" value="P:rRNA processing"/>
    <property type="evidence" value="ECO:0007669"/>
    <property type="project" value="UniProtKB-UniRule"/>
</dbReference>
<dbReference type="GO" id="GO:0004521">
    <property type="term" value="F:RNA endonuclease activity"/>
    <property type="evidence" value="ECO:0007669"/>
    <property type="project" value="UniProtKB-UniRule"/>
</dbReference>
<organism evidence="8 9">
    <name type="scientific">Candidatus Kaiserbacteria bacterium RIFCSPHIGHO2_02_FULL_55_25</name>
    <dbReference type="NCBI Taxonomy" id="1798498"/>
    <lineage>
        <taxon>Bacteria</taxon>
        <taxon>Candidatus Kaiseribacteriota</taxon>
    </lineage>
</organism>
<evidence type="ECO:0000256" key="7">
    <source>
        <dbReference type="HAMAP-Rule" id="MF_00009"/>
    </source>
</evidence>
<keyword evidence="5 7" id="KW-0378">Hydrolase</keyword>
<dbReference type="EC" id="3.1.-.-" evidence="7"/>
<dbReference type="GO" id="GO:0005737">
    <property type="term" value="C:cytoplasm"/>
    <property type="evidence" value="ECO:0007669"/>
    <property type="project" value="UniProtKB-SubCell"/>
</dbReference>
<keyword evidence="6 7" id="KW-0862">Zinc</keyword>
<dbReference type="HAMAP" id="MF_00009">
    <property type="entry name" value="Endoribonucl_YbeY"/>
    <property type="match status" value="1"/>
</dbReference>
<dbReference type="GO" id="GO:0008270">
    <property type="term" value="F:zinc ion binding"/>
    <property type="evidence" value="ECO:0007669"/>
    <property type="project" value="UniProtKB-UniRule"/>
</dbReference>
<name>A0A1F6E6J3_9BACT</name>
<dbReference type="Pfam" id="PF02130">
    <property type="entry name" value="YbeY"/>
    <property type="match status" value="1"/>
</dbReference>
<evidence type="ECO:0000313" key="8">
    <source>
        <dbReference type="EMBL" id="OGG69160.1"/>
    </source>
</evidence>
<evidence type="ECO:0000256" key="3">
    <source>
        <dbReference type="ARBA" id="ARBA00022723"/>
    </source>
</evidence>
<comment type="function">
    <text evidence="7">Single strand-specific metallo-endoribonuclease involved in late-stage 70S ribosome quality control and in maturation of the 3' terminus of the 16S rRNA.</text>
</comment>
<comment type="similarity">
    <text evidence="1 7">Belongs to the endoribonuclease YbeY family.</text>
</comment>
<dbReference type="GO" id="GO:0004222">
    <property type="term" value="F:metalloendopeptidase activity"/>
    <property type="evidence" value="ECO:0007669"/>
    <property type="project" value="InterPro"/>
</dbReference>
<dbReference type="Proteomes" id="UP000176914">
    <property type="component" value="Unassembled WGS sequence"/>
</dbReference>
<evidence type="ECO:0000256" key="5">
    <source>
        <dbReference type="ARBA" id="ARBA00022801"/>
    </source>
</evidence>
<dbReference type="InterPro" id="IPR023091">
    <property type="entry name" value="MetalPrtase_cat_dom_sf_prd"/>
</dbReference>
<evidence type="ECO:0000256" key="4">
    <source>
        <dbReference type="ARBA" id="ARBA00022759"/>
    </source>
</evidence>
<gene>
    <name evidence="7" type="primary">ybeY</name>
    <name evidence="8" type="ORF">A3C20_03440</name>
</gene>
<evidence type="ECO:0000256" key="6">
    <source>
        <dbReference type="ARBA" id="ARBA00022833"/>
    </source>
</evidence>